<accession>A0A9E7RS89</accession>
<proteinExistence type="predicted"/>
<dbReference type="Proteomes" id="UP001065373">
    <property type="component" value="Chromosome"/>
</dbReference>
<gene>
    <name evidence="1" type="ORF">N5910_07125</name>
</gene>
<organism evidence="1">
    <name type="scientific">Methanothermobacter wolfeii</name>
    <name type="common">Methanobacterium wolfei</name>
    <dbReference type="NCBI Taxonomy" id="145261"/>
    <lineage>
        <taxon>Archaea</taxon>
        <taxon>Methanobacteriati</taxon>
        <taxon>Methanobacteriota</taxon>
        <taxon>Methanomada group</taxon>
        <taxon>Methanobacteria</taxon>
        <taxon>Methanobacteriales</taxon>
        <taxon>Methanobacteriaceae</taxon>
        <taxon>Methanothermobacter</taxon>
    </lineage>
</organism>
<sequence length="210" mass="23837">MIESKIKVLRKAAKVSTTQSSDKLWAVIAGNEDMVNSVAYESIASKDLVKILFREHVTIRDSFVRKRFDFIMVYGDSNKIRDLSLICKDNGGAFIKIAPYYVENEPNLVLLVAPEDAMKKFAGEAEKNSIGFSFILEDRTTGFIETDVYLTEKLSGFIRNIVDPLFKVTDVVLVTLLISVHERDDVRRICEIASRNNIFAVDFKDIVEEE</sequence>
<reference evidence="1" key="1">
    <citation type="submission" date="2022-09" db="EMBL/GenBank/DDBJ databases">
        <title>Characterization of three MwoI isoschizomers from sequenced genome and metagenomes.</title>
        <authorList>
            <person name="Fomenkov A."/>
            <person name="Xu S.Y."/>
            <person name="Roberts R.J."/>
        </authorList>
    </citation>
    <scope>NUCLEOTIDE SEQUENCE</scope>
    <source>
        <strain evidence="1">DSM 2970</strain>
    </source>
</reference>
<dbReference type="GeneID" id="75107011"/>
<dbReference type="AlphaFoldDB" id="A0A9E7RS89"/>
<protein>
    <submittedName>
        <fullName evidence="1">Uncharacterized protein</fullName>
    </submittedName>
</protein>
<dbReference type="RefSeq" id="WP_074359315.1">
    <property type="nucleotide sequence ID" value="NZ_CP104550.1"/>
</dbReference>
<dbReference type="EMBL" id="CP104550">
    <property type="protein sequence ID" value="UXH31308.1"/>
    <property type="molecule type" value="Genomic_DNA"/>
</dbReference>
<name>A0A9E7RS89_METWO</name>
<evidence type="ECO:0000313" key="1">
    <source>
        <dbReference type="EMBL" id="UXH31308.1"/>
    </source>
</evidence>